<sequence>MWFMCLLILFLISGLDTSESSDSSEIIFLENENDKMFIRSADCVCVPYFKCKEVVEDGVGVINIRTANPCNTLEVCCGAGNTTTESIIPKTRWTGQRPCGIRNKEGFGLRITGIEDNETQFGEFPWMVALFRTSTNKRTMEKTETYHCGASLIHPQVVLTAAHCVSDKAYKYRIRAGEWDIHTTNELFPHQEREVKETIIHPQYYKGGFFYDFALLILDSPLEISENVDVVCLPDKTMIPQQVFCSATGWGQEVFSEEGKNPAILKKIDLPIVDRDTCQKRLRNTRLGAQFKLHETFICAGGELGKGACKGDGGSPLVCPVDDETDRFYQAGIVAWGIDCGKEDVPGAYADVAKAMDWIDDVMTRHTFDRSIYRYGK</sequence>
<dbReference type="Gene3D" id="2.40.10.10">
    <property type="entry name" value="Trypsin-like serine proteases"/>
    <property type="match status" value="2"/>
</dbReference>
<dbReference type="PANTHER" id="PTHR24258">
    <property type="entry name" value="SERINE PROTEASE-RELATED"/>
    <property type="match status" value="1"/>
</dbReference>
<dbReference type="InterPro" id="IPR001254">
    <property type="entry name" value="Trypsin_dom"/>
</dbReference>
<evidence type="ECO:0000256" key="3">
    <source>
        <dbReference type="ARBA" id="ARBA00023157"/>
    </source>
</evidence>
<accession>A0A1Y1MH99</accession>
<dbReference type="InterPro" id="IPR018114">
    <property type="entry name" value="TRYPSIN_HIS"/>
</dbReference>
<dbReference type="InterPro" id="IPR043504">
    <property type="entry name" value="Peptidase_S1_PA_chymotrypsin"/>
</dbReference>
<evidence type="ECO:0000256" key="4">
    <source>
        <dbReference type="ARBA" id="ARBA00068096"/>
    </source>
</evidence>
<dbReference type="GO" id="GO:0004252">
    <property type="term" value="F:serine-type endopeptidase activity"/>
    <property type="evidence" value="ECO:0007669"/>
    <property type="project" value="InterPro"/>
</dbReference>
<protein>
    <recommendedName>
        <fullName evidence="4">Phenoloxidase-activating factor 2</fullName>
    </recommendedName>
    <alternativeName>
        <fullName evidence="5">Prophenoloxidase-activating factor II</fullName>
    </alternativeName>
</protein>
<evidence type="ECO:0000256" key="1">
    <source>
        <dbReference type="ARBA" id="ARBA00004613"/>
    </source>
</evidence>
<dbReference type="PRINTS" id="PR00722">
    <property type="entry name" value="CHYMOTRYPSIN"/>
</dbReference>
<feature type="signal peptide" evidence="6">
    <location>
        <begin position="1"/>
        <end position="20"/>
    </location>
</feature>
<evidence type="ECO:0000313" key="8">
    <source>
        <dbReference type="EMBL" id="JAV82687.1"/>
    </source>
</evidence>
<dbReference type="CDD" id="cd00190">
    <property type="entry name" value="Tryp_SPc"/>
    <property type="match status" value="1"/>
</dbReference>
<proteinExistence type="predicted"/>
<evidence type="ECO:0000259" key="7">
    <source>
        <dbReference type="PROSITE" id="PS50240"/>
    </source>
</evidence>
<organism evidence="8">
    <name type="scientific">Photinus pyralis</name>
    <name type="common">Common eastern firefly</name>
    <name type="synonym">Lampyris pyralis</name>
    <dbReference type="NCBI Taxonomy" id="7054"/>
    <lineage>
        <taxon>Eukaryota</taxon>
        <taxon>Metazoa</taxon>
        <taxon>Ecdysozoa</taxon>
        <taxon>Arthropoda</taxon>
        <taxon>Hexapoda</taxon>
        <taxon>Insecta</taxon>
        <taxon>Pterygota</taxon>
        <taxon>Neoptera</taxon>
        <taxon>Endopterygota</taxon>
        <taxon>Coleoptera</taxon>
        <taxon>Polyphaga</taxon>
        <taxon>Elateriformia</taxon>
        <taxon>Elateroidea</taxon>
        <taxon>Lampyridae</taxon>
        <taxon>Lampyrinae</taxon>
        <taxon>Photinus</taxon>
    </lineage>
</organism>
<dbReference type="AlphaFoldDB" id="A0A1Y1MH99"/>
<feature type="domain" description="Peptidase S1" evidence="7">
    <location>
        <begin position="111"/>
        <end position="364"/>
    </location>
</feature>
<feature type="chain" id="PRO_5012259876" description="Phenoloxidase-activating factor 2" evidence="6">
    <location>
        <begin position="21"/>
        <end position="377"/>
    </location>
</feature>
<dbReference type="InterPro" id="IPR041515">
    <property type="entry name" value="PPAF-2-like_Clip"/>
</dbReference>
<evidence type="ECO:0000256" key="6">
    <source>
        <dbReference type="SAM" id="SignalP"/>
    </source>
</evidence>
<evidence type="ECO:0000256" key="5">
    <source>
        <dbReference type="ARBA" id="ARBA00076468"/>
    </source>
</evidence>
<comment type="subcellular location">
    <subcellularLocation>
        <location evidence="1">Secreted</location>
    </subcellularLocation>
</comment>
<reference evidence="8" key="1">
    <citation type="journal article" date="2016" name="Sci. Rep.">
        <title>Molecular characterization of firefly nuptial gifts: a multi-omics approach sheds light on postcopulatory sexual selection.</title>
        <authorList>
            <person name="Al-Wathiqui N."/>
            <person name="Fallon T.R."/>
            <person name="South A."/>
            <person name="Weng J.K."/>
            <person name="Lewis S.M."/>
        </authorList>
    </citation>
    <scope>NUCLEOTIDE SEQUENCE</scope>
</reference>
<dbReference type="SUPFAM" id="SSF50494">
    <property type="entry name" value="Trypsin-like serine proteases"/>
    <property type="match status" value="1"/>
</dbReference>
<name>A0A1Y1MH99_PHOPY</name>
<keyword evidence="6" id="KW-0732">Signal</keyword>
<dbReference type="PROSITE" id="PS00134">
    <property type="entry name" value="TRYPSIN_HIS"/>
    <property type="match status" value="1"/>
</dbReference>
<dbReference type="PROSITE" id="PS50240">
    <property type="entry name" value="TRYPSIN_DOM"/>
    <property type="match status" value="1"/>
</dbReference>
<dbReference type="InterPro" id="IPR009003">
    <property type="entry name" value="Peptidase_S1_PA"/>
</dbReference>
<dbReference type="GO" id="GO:0005576">
    <property type="term" value="C:extracellular region"/>
    <property type="evidence" value="ECO:0007669"/>
    <property type="project" value="UniProtKB-SubCell"/>
</dbReference>
<dbReference type="InterPro" id="IPR001314">
    <property type="entry name" value="Peptidase_S1A"/>
</dbReference>
<dbReference type="FunFam" id="2.40.10.10:FF:000038">
    <property type="entry name" value="Serine protease"/>
    <property type="match status" value="1"/>
</dbReference>
<evidence type="ECO:0000256" key="2">
    <source>
        <dbReference type="ARBA" id="ARBA00022525"/>
    </source>
</evidence>
<dbReference type="GO" id="GO:0006508">
    <property type="term" value="P:proteolysis"/>
    <property type="evidence" value="ECO:0007669"/>
    <property type="project" value="InterPro"/>
</dbReference>
<keyword evidence="2" id="KW-0964">Secreted</keyword>
<dbReference type="SMART" id="SM00020">
    <property type="entry name" value="Tryp_SPc"/>
    <property type="match status" value="1"/>
</dbReference>
<keyword evidence="3" id="KW-1015">Disulfide bond</keyword>
<dbReference type="Pfam" id="PF00089">
    <property type="entry name" value="Trypsin"/>
    <property type="match status" value="1"/>
</dbReference>
<dbReference type="EMBL" id="GEZM01036453">
    <property type="protein sequence ID" value="JAV82687.1"/>
    <property type="molecule type" value="Transcribed_RNA"/>
</dbReference>
<dbReference type="Pfam" id="PF18322">
    <property type="entry name" value="CLIP_1"/>
    <property type="match status" value="1"/>
</dbReference>
<dbReference type="PANTHER" id="PTHR24258:SF129">
    <property type="entry name" value="LP15124P-RELATED"/>
    <property type="match status" value="1"/>
</dbReference>